<accession>A0A2D3VDU7</accession>
<dbReference type="Proteomes" id="UP000225277">
    <property type="component" value="Unassembled WGS sequence"/>
</dbReference>
<name>A0A2D3VDU7_9PEZI</name>
<dbReference type="OrthoDB" id="10261384at2759"/>
<dbReference type="GeneID" id="35600888"/>
<protein>
    <recommendedName>
        <fullName evidence="3">Alpha and gamma adaptin binding protein p34</fullName>
    </recommendedName>
</protein>
<dbReference type="RefSeq" id="XP_023626769.1">
    <property type="nucleotide sequence ID" value="XM_023771001.1"/>
</dbReference>
<dbReference type="AlphaFoldDB" id="A0A2D3VDU7"/>
<gene>
    <name evidence="1" type="ORF">RCC_05735</name>
</gene>
<dbReference type="Gene3D" id="3.40.50.11960">
    <property type="match status" value="1"/>
</dbReference>
<evidence type="ECO:0000313" key="2">
    <source>
        <dbReference type="Proteomes" id="UP000225277"/>
    </source>
</evidence>
<sequence length="289" mass="31766">MEIKQSRRILILGKREAGALDIIKDLTGSAPSPSPDGSTAGLTHEWNVQTNYYTAKVPIWVDELSDPTTWKSDFLRPEAKQVIDAVGAWVFCFQPQKDGRGIGKDAEEAMRSIQEVVEEHAGYGGDCVMLAVAKSAGKEVVPTSGGEQEDICMQYGFEWIDYAATGSNEFGEKVGLERIKEALEANEWDAEGDEDDLGLDLENLDLDHDLGFAREEAEMTAELFGMKAALNGDDDILPLSQQENQVDDLDRIMGRLLAVKEQSADLPEAQRRRMAAKAVQELFKAGDPA</sequence>
<proteinExistence type="predicted"/>
<dbReference type="InterPro" id="IPR034627">
    <property type="entry name" value="Irc6"/>
</dbReference>
<organism evidence="1 2">
    <name type="scientific">Ramularia collo-cygni</name>
    <dbReference type="NCBI Taxonomy" id="112498"/>
    <lineage>
        <taxon>Eukaryota</taxon>
        <taxon>Fungi</taxon>
        <taxon>Dikarya</taxon>
        <taxon>Ascomycota</taxon>
        <taxon>Pezizomycotina</taxon>
        <taxon>Dothideomycetes</taxon>
        <taxon>Dothideomycetidae</taxon>
        <taxon>Mycosphaerellales</taxon>
        <taxon>Mycosphaerellaceae</taxon>
        <taxon>Ramularia</taxon>
    </lineage>
</organism>
<reference evidence="1 2" key="1">
    <citation type="submission" date="2016-03" db="EMBL/GenBank/DDBJ databases">
        <authorList>
            <person name="Ploux O."/>
        </authorList>
    </citation>
    <scope>NUCLEOTIDE SEQUENCE [LARGE SCALE GENOMIC DNA]</scope>
    <source>
        <strain evidence="1 2">URUG2</strain>
    </source>
</reference>
<dbReference type="PANTHER" id="PTHR28043">
    <property type="entry name" value="INCREASED RECOMBINATION CENTERS PROTEIN 6"/>
    <property type="match status" value="1"/>
</dbReference>
<dbReference type="GO" id="GO:0030674">
    <property type="term" value="F:protein-macromolecule adaptor activity"/>
    <property type="evidence" value="ECO:0007669"/>
    <property type="project" value="TreeGrafter"/>
</dbReference>
<dbReference type="GO" id="GO:0016192">
    <property type="term" value="P:vesicle-mediated transport"/>
    <property type="evidence" value="ECO:0007669"/>
    <property type="project" value="InterPro"/>
</dbReference>
<dbReference type="EMBL" id="FJUY01000008">
    <property type="protein sequence ID" value="CZT19879.1"/>
    <property type="molecule type" value="Genomic_DNA"/>
</dbReference>
<evidence type="ECO:0000313" key="1">
    <source>
        <dbReference type="EMBL" id="CZT19879.1"/>
    </source>
</evidence>
<keyword evidence="2" id="KW-1185">Reference proteome</keyword>
<dbReference type="PANTHER" id="PTHR28043:SF1">
    <property type="entry name" value="INCREASED RECOMBINATION CENTERS PROTEIN 6"/>
    <property type="match status" value="1"/>
</dbReference>
<evidence type="ECO:0008006" key="3">
    <source>
        <dbReference type="Google" id="ProtNLM"/>
    </source>
</evidence>
<dbReference type="STRING" id="112498.A0A2D3VDU7"/>
<dbReference type="Pfam" id="PF10199">
    <property type="entry name" value="Adaptin_binding"/>
    <property type="match status" value="1"/>
</dbReference>